<evidence type="ECO:0000313" key="3">
    <source>
        <dbReference type="Proteomes" id="UP000016935"/>
    </source>
</evidence>
<reference evidence="2 3" key="1">
    <citation type="journal article" date="2012" name="PLoS Pathog.">
        <title>Diverse lifestyles and strategies of plant pathogenesis encoded in the genomes of eighteen Dothideomycetes fungi.</title>
        <authorList>
            <person name="Ohm R.A."/>
            <person name="Feau N."/>
            <person name="Henrissat B."/>
            <person name="Schoch C.L."/>
            <person name="Horwitz B.A."/>
            <person name="Barry K.W."/>
            <person name="Condon B.J."/>
            <person name="Copeland A.C."/>
            <person name="Dhillon B."/>
            <person name="Glaser F."/>
            <person name="Hesse C.N."/>
            <person name="Kosti I."/>
            <person name="LaButti K."/>
            <person name="Lindquist E.A."/>
            <person name="Lucas S."/>
            <person name="Salamov A.A."/>
            <person name="Bradshaw R.E."/>
            <person name="Ciuffetti L."/>
            <person name="Hamelin R.C."/>
            <person name="Kema G.H.J."/>
            <person name="Lawrence C."/>
            <person name="Scott J.A."/>
            <person name="Spatafora J.W."/>
            <person name="Turgeon B.G."/>
            <person name="de Wit P.J.G.M."/>
            <person name="Zhong S."/>
            <person name="Goodwin S.B."/>
            <person name="Grigoriev I.V."/>
        </authorList>
    </citation>
    <scope>NUCLEOTIDE SEQUENCE [LARGE SCALE GENOMIC DNA]</scope>
    <source>
        <strain evidence="3">28A</strain>
    </source>
</reference>
<sequence length="107" mass="12216">LKDWNPARETFTKETTSLMYNNNPDRNRWVAAACYNKAWAVKDYGAISDVVSMKLKLGAFHTDYDCMYIGRHNQFWTESDNGYINLAYAYNGNICSFDGSTGDLTCN</sequence>
<proteinExistence type="predicted"/>
<dbReference type="HOGENOM" id="CLU_105121_1_0_1"/>
<dbReference type="InterPro" id="IPR057210">
    <property type="entry name" value="DUF7888"/>
</dbReference>
<feature type="domain" description="DUF7888" evidence="1">
    <location>
        <begin position="1"/>
        <end position="107"/>
    </location>
</feature>
<organism evidence="2 3">
    <name type="scientific">Exserohilum turcicum (strain 28A)</name>
    <name type="common">Northern leaf blight fungus</name>
    <name type="synonym">Setosphaeria turcica</name>
    <dbReference type="NCBI Taxonomy" id="671987"/>
    <lineage>
        <taxon>Eukaryota</taxon>
        <taxon>Fungi</taxon>
        <taxon>Dikarya</taxon>
        <taxon>Ascomycota</taxon>
        <taxon>Pezizomycotina</taxon>
        <taxon>Dothideomycetes</taxon>
        <taxon>Pleosporomycetidae</taxon>
        <taxon>Pleosporales</taxon>
        <taxon>Pleosporineae</taxon>
        <taxon>Pleosporaceae</taxon>
        <taxon>Exserohilum</taxon>
    </lineage>
</organism>
<dbReference type="STRING" id="671987.R0IUU3"/>
<accession>R0IUU3</accession>
<dbReference type="AlphaFoldDB" id="R0IUU3"/>
<reference evidence="2 3" key="2">
    <citation type="journal article" date="2013" name="PLoS Genet.">
        <title>Comparative genome structure, secondary metabolite, and effector coding capacity across Cochliobolus pathogens.</title>
        <authorList>
            <person name="Condon B.J."/>
            <person name="Leng Y."/>
            <person name="Wu D."/>
            <person name="Bushley K.E."/>
            <person name="Ohm R.A."/>
            <person name="Otillar R."/>
            <person name="Martin J."/>
            <person name="Schackwitz W."/>
            <person name="Grimwood J."/>
            <person name="MohdZainudin N."/>
            <person name="Xue C."/>
            <person name="Wang R."/>
            <person name="Manning V.A."/>
            <person name="Dhillon B."/>
            <person name="Tu Z.J."/>
            <person name="Steffenson B.J."/>
            <person name="Salamov A."/>
            <person name="Sun H."/>
            <person name="Lowry S."/>
            <person name="LaButti K."/>
            <person name="Han J."/>
            <person name="Copeland A."/>
            <person name="Lindquist E."/>
            <person name="Barry K."/>
            <person name="Schmutz J."/>
            <person name="Baker S.E."/>
            <person name="Ciuffetti L.M."/>
            <person name="Grigoriev I.V."/>
            <person name="Zhong S."/>
            <person name="Turgeon B.G."/>
        </authorList>
    </citation>
    <scope>NUCLEOTIDE SEQUENCE [LARGE SCALE GENOMIC DNA]</scope>
    <source>
        <strain evidence="3">28A</strain>
    </source>
</reference>
<dbReference type="PANTHER" id="PTHR40845:SF1">
    <property type="match status" value="1"/>
</dbReference>
<feature type="non-terminal residue" evidence="2">
    <location>
        <position position="1"/>
    </location>
</feature>
<dbReference type="RefSeq" id="XP_008023941.1">
    <property type="nucleotide sequence ID" value="XM_008025750.1"/>
</dbReference>
<dbReference type="Proteomes" id="UP000016935">
    <property type="component" value="Unassembled WGS sequence"/>
</dbReference>
<dbReference type="EMBL" id="KB908537">
    <property type="protein sequence ID" value="EOA88550.1"/>
    <property type="molecule type" value="Genomic_DNA"/>
</dbReference>
<evidence type="ECO:0000313" key="2">
    <source>
        <dbReference type="EMBL" id="EOA88550.1"/>
    </source>
</evidence>
<name>R0IUU3_EXST2</name>
<gene>
    <name evidence="2" type="ORF">SETTUDRAFT_107073</name>
</gene>
<keyword evidence="3" id="KW-1185">Reference proteome</keyword>
<dbReference type="PANTHER" id="PTHR40845">
    <property type="match status" value="1"/>
</dbReference>
<evidence type="ECO:0000259" key="1">
    <source>
        <dbReference type="Pfam" id="PF25411"/>
    </source>
</evidence>
<dbReference type="OrthoDB" id="3478218at2759"/>
<dbReference type="Pfam" id="PF25411">
    <property type="entry name" value="DUF7888"/>
    <property type="match status" value="1"/>
</dbReference>
<dbReference type="GeneID" id="19395209"/>
<protein>
    <recommendedName>
        <fullName evidence="1">DUF7888 domain-containing protein</fullName>
    </recommendedName>
</protein>